<dbReference type="EMBL" id="CP071060">
    <property type="protein sequence ID" value="QSI76659.1"/>
    <property type="molecule type" value="Genomic_DNA"/>
</dbReference>
<evidence type="ECO:0000313" key="1">
    <source>
        <dbReference type="EMBL" id="QSI76659.1"/>
    </source>
</evidence>
<organism evidence="1 2">
    <name type="scientific">Niveibacterium microcysteis</name>
    <dbReference type="NCBI Taxonomy" id="2811415"/>
    <lineage>
        <taxon>Bacteria</taxon>
        <taxon>Pseudomonadati</taxon>
        <taxon>Pseudomonadota</taxon>
        <taxon>Betaproteobacteria</taxon>
        <taxon>Rhodocyclales</taxon>
        <taxon>Rhodocyclaceae</taxon>
        <taxon>Niveibacterium</taxon>
    </lineage>
</organism>
<sequence length="165" mass="18279">MNPPNAIHGDETRTTPIGMCRYACEFMLAAIATDESLGKEPAFKLVPPIPVLFLVGQSIELSLKAFLLSRGVTLRKLRFDYGHNLHDALRKSKELGLLSLVALSSEELETIEILDDLYRTKQLQYIVTGMKTYPAFGPLKRAAIRLLQAIGTEVGYPPRGLPNVL</sequence>
<evidence type="ECO:0008006" key="3">
    <source>
        <dbReference type="Google" id="ProtNLM"/>
    </source>
</evidence>
<reference evidence="1 2" key="1">
    <citation type="submission" date="2021-02" db="EMBL/GenBank/DDBJ databases">
        <title>Niveibacterium changnyeongensis HC41.</title>
        <authorList>
            <person name="Kang M."/>
        </authorList>
    </citation>
    <scope>NUCLEOTIDE SEQUENCE [LARGE SCALE GENOMIC DNA]</scope>
    <source>
        <strain evidence="1 2">HC41</strain>
    </source>
</reference>
<protein>
    <recommendedName>
        <fullName evidence="3">HEPN domain-containing protein</fullName>
    </recommendedName>
</protein>
<dbReference type="RefSeq" id="WP_206254301.1">
    <property type="nucleotide sequence ID" value="NZ_CP071060.1"/>
</dbReference>
<evidence type="ECO:0000313" key="2">
    <source>
        <dbReference type="Proteomes" id="UP000663570"/>
    </source>
</evidence>
<proteinExistence type="predicted"/>
<gene>
    <name evidence="1" type="ORF">JY500_19710</name>
</gene>
<accession>A0ABX7M4I0</accession>
<dbReference type="Proteomes" id="UP000663570">
    <property type="component" value="Chromosome"/>
</dbReference>
<name>A0ABX7M4I0_9RHOO</name>
<keyword evidence="2" id="KW-1185">Reference proteome</keyword>